<dbReference type="InterPro" id="IPR018108">
    <property type="entry name" value="MCP_transmembrane"/>
</dbReference>
<reference evidence="11 12" key="1">
    <citation type="submission" date="2015-06" db="EMBL/GenBank/DDBJ databases">
        <title>Draft genome of the ant-associated black yeast Phialophora attae CBS 131958.</title>
        <authorList>
            <person name="Moreno L.F."/>
            <person name="Stielow B.J."/>
            <person name="de Hoog S."/>
            <person name="Vicente V.A."/>
            <person name="Weiss V.A."/>
            <person name="de Vries M."/>
            <person name="Cruz L.M."/>
            <person name="Souza E.M."/>
        </authorList>
    </citation>
    <scope>NUCLEOTIDE SEQUENCE [LARGE SCALE GENOMIC DNA]</scope>
    <source>
        <strain evidence="11 12">CBS 131958</strain>
    </source>
</reference>
<dbReference type="Gene3D" id="1.50.40.10">
    <property type="entry name" value="Mitochondrial carrier domain"/>
    <property type="match status" value="2"/>
</dbReference>
<evidence type="ECO:0000256" key="8">
    <source>
        <dbReference type="ARBA" id="ARBA00023136"/>
    </source>
</evidence>
<keyword evidence="4 9" id="KW-0812">Transmembrane</keyword>
<protein>
    <submittedName>
        <fullName evidence="11">Peroxisomal adenine nucleotide transporter 1</fullName>
    </submittedName>
</protein>
<dbReference type="PANTHER" id="PTHR45939">
    <property type="entry name" value="PEROXISOMAL MEMBRANE PROTEIN PMP34-RELATED"/>
    <property type="match status" value="1"/>
</dbReference>
<keyword evidence="5" id="KW-0677">Repeat</keyword>
<dbReference type="GeneID" id="28732161"/>
<evidence type="ECO:0000256" key="2">
    <source>
        <dbReference type="ARBA" id="ARBA00006375"/>
    </source>
</evidence>
<evidence type="ECO:0000256" key="4">
    <source>
        <dbReference type="ARBA" id="ARBA00022692"/>
    </source>
</evidence>
<keyword evidence="6" id="KW-0496">Mitochondrion</keyword>
<comment type="caution">
    <text evidence="11">The sequence shown here is derived from an EMBL/GenBank/DDBJ whole genome shotgun (WGS) entry which is preliminary data.</text>
</comment>
<dbReference type="PROSITE" id="PS50920">
    <property type="entry name" value="SOLCAR"/>
    <property type="match status" value="3"/>
</dbReference>
<dbReference type="AlphaFoldDB" id="A0A0N1HQ87"/>
<dbReference type="EMBL" id="LFJN01000013">
    <property type="protein sequence ID" value="KPI40072.1"/>
    <property type="molecule type" value="Genomic_DNA"/>
</dbReference>
<proteinExistence type="inferred from homology"/>
<gene>
    <name evidence="11" type="ORF">AB675_11434</name>
</gene>
<evidence type="ECO:0000256" key="9">
    <source>
        <dbReference type="PROSITE-ProRule" id="PRU00282"/>
    </source>
</evidence>
<evidence type="ECO:0000256" key="6">
    <source>
        <dbReference type="ARBA" id="ARBA00022792"/>
    </source>
</evidence>
<evidence type="ECO:0000256" key="7">
    <source>
        <dbReference type="ARBA" id="ARBA00022989"/>
    </source>
</evidence>
<feature type="repeat" description="Solcar" evidence="9">
    <location>
        <begin position="37"/>
        <end position="137"/>
    </location>
</feature>
<dbReference type="VEuPathDB" id="FungiDB:AB675_11434"/>
<feature type="repeat" description="Solcar" evidence="9">
    <location>
        <begin position="250"/>
        <end position="361"/>
    </location>
</feature>
<dbReference type="GO" id="GO:0016020">
    <property type="term" value="C:membrane"/>
    <property type="evidence" value="ECO:0007669"/>
    <property type="project" value="UniProtKB-SubCell"/>
</dbReference>
<dbReference type="Proteomes" id="UP000038010">
    <property type="component" value="Unassembled WGS sequence"/>
</dbReference>
<keyword evidence="6" id="KW-0999">Mitochondrion inner membrane</keyword>
<evidence type="ECO:0000256" key="1">
    <source>
        <dbReference type="ARBA" id="ARBA00004141"/>
    </source>
</evidence>
<organism evidence="11 12">
    <name type="scientific">Cyphellophora attinorum</name>
    <dbReference type="NCBI Taxonomy" id="1664694"/>
    <lineage>
        <taxon>Eukaryota</taxon>
        <taxon>Fungi</taxon>
        <taxon>Dikarya</taxon>
        <taxon>Ascomycota</taxon>
        <taxon>Pezizomycotina</taxon>
        <taxon>Eurotiomycetes</taxon>
        <taxon>Chaetothyriomycetidae</taxon>
        <taxon>Chaetothyriales</taxon>
        <taxon>Cyphellophoraceae</taxon>
        <taxon>Cyphellophora</taxon>
    </lineage>
</organism>
<evidence type="ECO:0000313" key="11">
    <source>
        <dbReference type="EMBL" id="KPI40072.1"/>
    </source>
</evidence>
<dbReference type="RefSeq" id="XP_018000035.1">
    <property type="nucleotide sequence ID" value="XM_018140280.1"/>
</dbReference>
<evidence type="ECO:0000313" key="12">
    <source>
        <dbReference type="Proteomes" id="UP000038010"/>
    </source>
</evidence>
<dbReference type="GO" id="GO:0015217">
    <property type="term" value="F:ADP transmembrane transporter activity"/>
    <property type="evidence" value="ECO:0007669"/>
    <property type="project" value="TreeGrafter"/>
</dbReference>
<feature type="repeat" description="Solcar" evidence="9">
    <location>
        <begin position="148"/>
        <end position="241"/>
    </location>
</feature>
<sequence length="460" mass="51380">MSTIYNSQLDAFELHHLVQELSSSSTPHPSTTSSPILEALQHALSGATGAALSNILIYPLDLIITRLQIQRQLHKHTTSSSDRSRNAEEYKSLSDAVTKIADKDGWQGLWAGCKGDTMKTVLDVGGFFLVYTWVRGRVLARRSRAAHLTAWEELSVGWVSGSMVRAVVMPWSVVVARAQTRGMGPSGSDRDQQKGESLRQIAEQIYREKGLQGFWAGYQAALVLTLNPSLTFALHAVLSRSLPRSLREKQGAVTTFLVSASSKAVASAVMYPFSLAKTRLMVGGRREREYEEDAEKEVEAKASGNKGLKKEIVRETLLSTLMGIVENEGIGGLYEGLGLEMCKGFLSHGITMVVKQAVQRFVVKLWYILSVLSRRYRRRISGERMKKRATETVEYYNLAMARAGEKIEHGVKETVEWTRQKANETAEFVGEYVEEGDTEGWREAYLGPLDLSRWLDERKK</sequence>
<dbReference type="SUPFAM" id="SSF103506">
    <property type="entry name" value="Mitochondrial carrier"/>
    <property type="match status" value="1"/>
</dbReference>
<evidence type="ECO:0000256" key="10">
    <source>
        <dbReference type="RuleBase" id="RU000488"/>
    </source>
</evidence>
<keyword evidence="8 9" id="KW-0472">Membrane</keyword>
<name>A0A0N1HQ87_9EURO</name>
<dbReference type="OrthoDB" id="18574at2759"/>
<keyword evidence="3 10" id="KW-0813">Transport</keyword>
<keyword evidence="12" id="KW-1185">Reference proteome</keyword>
<dbReference type="PANTHER" id="PTHR45939:SF2">
    <property type="entry name" value="CARRIER PROTEIN, PUTATIVE (AFU_ORTHOLOGUE AFUA_2G13870)-RELATED"/>
    <property type="match status" value="1"/>
</dbReference>
<dbReference type="InterPro" id="IPR023395">
    <property type="entry name" value="MCP_dom_sf"/>
</dbReference>
<evidence type="ECO:0000256" key="5">
    <source>
        <dbReference type="ARBA" id="ARBA00022737"/>
    </source>
</evidence>
<comment type="similarity">
    <text evidence="2 10">Belongs to the mitochondrial carrier (TC 2.A.29) family.</text>
</comment>
<dbReference type="InterPro" id="IPR052217">
    <property type="entry name" value="Mito/Peroxisomal_Carrier"/>
</dbReference>
<dbReference type="Pfam" id="PF00153">
    <property type="entry name" value="Mito_carr"/>
    <property type="match status" value="3"/>
</dbReference>
<accession>A0A0N1HQ87</accession>
<keyword evidence="7" id="KW-1133">Transmembrane helix</keyword>
<comment type="subcellular location">
    <subcellularLocation>
        <location evidence="1">Membrane</location>
        <topology evidence="1">Multi-pass membrane protein</topology>
    </subcellularLocation>
</comment>
<evidence type="ECO:0000256" key="3">
    <source>
        <dbReference type="ARBA" id="ARBA00022448"/>
    </source>
</evidence>
<dbReference type="STRING" id="1664694.A0A0N1HQ87"/>